<organism evidence="6">
    <name type="scientific">Gaeumannomyces tritici (strain R3-111a-1)</name>
    <name type="common">Wheat and barley take-all root rot fungus</name>
    <name type="synonym">Gaeumannomyces graminis var. tritici</name>
    <dbReference type="NCBI Taxonomy" id="644352"/>
    <lineage>
        <taxon>Eukaryota</taxon>
        <taxon>Fungi</taxon>
        <taxon>Dikarya</taxon>
        <taxon>Ascomycota</taxon>
        <taxon>Pezizomycotina</taxon>
        <taxon>Sordariomycetes</taxon>
        <taxon>Sordariomycetidae</taxon>
        <taxon>Magnaporthales</taxon>
        <taxon>Magnaporthaceae</taxon>
        <taxon>Gaeumannomyces</taxon>
    </lineage>
</organism>
<keyword evidence="2" id="KW-0378">Hydrolase</keyword>
<dbReference type="PANTHER" id="PTHR10272:SF0">
    <property type="entry name" value="PLATELET-ACTIVATING FACTOR ACETYLHYDROLASE"/>
    <property type="match status" value="1"/>
</dbReference>
<keyword evidence="5" id="KW-0732">Signal</keyword>
<reference evidence="6" key="2">
    <citation type="submission" date="2010-07" db="EMBL/GenBank/DDBJ databases">
        <authorList>
            <consortium name="The Broad Institute Genome Sequencing Platform"/>
            <consortium name="Broad Institute Genome Sequencing Center for Infectious Disease"/>
            <person name="Ma L.-J."/>
            <person name="Dead R."/>
            <person name="Young S."/>
            <person name="Zeng Q."/>
            <person name="Koehrsen M."/>
            <person name="Alvarado L."/>
            <person name="Berlin A."/>
            <person name="Chapman S.B."/>
            <person name="Chen Z."/>
            <person name="Freedman E."/>
            <person name="Gellesch M."/>
            <person name="Goldberg J."/>
            <person name="Griggs A."/>
            <person name="Gujja S."/>
            <person name="Heilman E.R."/>
            <person name="Heiman D."/>
            <person name="Hepburn T."/>
            <person name="Howarth C."/>
            <person name="Jen D."/>
            <person name="Larson L."/>
            <person name="Mehta T."/>
            <person name="Neiman D."/>
            <person name="Pearson M."/>
            <person name="Roberts A."/>
            <person name="Saif S."/>
            <person name="Shea T."/>
            <person name="Shenoy N."/>
            <person name="Sisk P."/>
            <person name="Stolte C."/>
            <person name="Sykes S."/>
            <person name="Walk T."/>
            <person name="White J."/>
            <person name="Yandava C."/>
            <person name="Haas B."/>
            <person name="Nusbaum C."/>
            <person name="Birren B."/>
        </authorList>
    </citation>
    <scope>NUCLEOTIDE SEQUENCE</scope>
    <source>
        <strain evidence="6">R3-111a-1</strain>
    </source>
</reference>
<dbReference type="eggNOG" id="ENOG502SQJC">
    <property type="taxonomic scope" value="Eukaryota"/>
</dbReference>
<dbReference type="GeneID" id="20346008"/>
<dbReference type="VEuPathDB" id="FungiDB:GGTG_05550"/>
<dbReference type="OrthoDB" id="2363873at2759"/>
<keyword evidence="4" id="KW-0443">Lipid metabolism</keyword>
<evidence type="ECO:0000256" key="5">
    <source>
        <dbReference type="SAM" id="SignalP"/>
    </source>
</evidence>
<evidence type="ECO:0000256" key="3">
    <source>
        <dbReference type="ARBA" id="ARBA00022963"/>
    </source>
</evidence>
<evidence type="ECO:0000313" key="7">
    <source>
        <dbReference type="EnsemblFungi" id="EJT75617"/>
    </source>
</evidence>
<keyword evidence="3" id="KW-0442">Lipid degradation</keyword>
<evidence type="ECO:0000256" key="2">
    <source>
        <dbReference type="ARBA" id="ARBA00022801"/>
    </source>
</evidence>
<dbReference type="RefSeq" id="XP_009221617.1">
    <property type="nucleotide sequence ID" value="XM_009223353.1"/>
</dbReference>
<protein>
    <recommendedName>
        <fullName evidence="1">1-alkyl-2-acetylglycerophosphocholine esterase</fullName>
        <ecNumber evidence="1">3.1.1.47</ecNumber>
    </recommendedName>
</protein>
<dbReference type="InterPro" id="IPR029058">
    <property type="entry name" value="AB_hydrolase_fold"/>
</dbReference>
<dbReference type="HOGENOM" id="CLU_026278_0_0_1"/>
<evidence type="ECO:0000256" key="1">
    <source>
        <dbReference type="ARBA" id="ARBA00013201"/>
    </source>
</evidence>
<name>J3NW85_GAET3</name>
<feature type="chain" id="PRO_5015094559" description="1-alkyl-2-acetylglycerophosphocholine esterase" evidence="5">
    <location>
        <begin position="33"/>
        <end position="424"/>
    </location>
</feature>
<dbReference type="EMBL" id="GL385397">
    <property type="protein sequence ID" value="EJT75617.1"/>
    <property type="molecule type" value="Genomic_DNA"/>
</dbReference>
<dbReference type="SUPFAM" id="SSF53474">
    <property type="entry name" value="alpha/beta-Hydrolases"/>
    <property type="match status" value="1"/>
</dbReference>
<reference evidence="6" key="3">
    <citation type="submission" date="2010-09" db="EMBL/GenBank/DDBJ databases">
        <title>Annotation of Gaeumannomyces graminis var. tritici R3-111a-1.</title>
        <authorList>
            <consortium name="The Broad Institute Genome Sequencing Platform"/>
            <person name="Ma L.-J."/>
            <person name="Dead R."/>
            <person name="Young S.K."/>
            <person name="Zeng Q."/>
            <person name="Gargeya S."/>
            <person name="Fitzgerald M."/>
            <person name="Haas B."/>
            <person name="Abouelleil A."/>
            <person name="Alvarado L."/>
            <person name="Arachchi H.M."/>
            <person name="Berlin A."/>
            <person name="Brown A."/>
            <person name="Chapman S.B."/>
            <person name="Chen Z."/>
            <person name="Dunbar C."/>
            <person name="Freedman E."/>
            <person name="Gearin G."/>
            <person name="Gellesch M."/>
            <person name="Goldberg J."/>
            <person name="Griggs A."/>
            <person name="Gujja S."/>
            <person name="Heiman D."/>
            <person name="Howarth C."/>
            <person name="Larson L."/>
            <person name="Lui A."/>
            <person name="MacDonald P.J.P."/>
            <person name="Mehta T."/>
            <person name="Montmayeur A."/>
            <person name="Murphy C."/>
            <person name="Neiman D."/>
            <person name="Pearson M."/>
            <person name="Priest M."/>
            <person name="Roberts A."/>
            <person name="Saif S."/>
            <person name="Shea T."/>
            <person name="Shenoy N."/>
            <person name="Sisk P."/>
            <person name="Stolte C."/>
            <person name="Sykes S."/>
            <person name="Yandava C."/>
            <person name="Wortman J."/>
            <person name="Nusbaum C."/>
            <person name="Birren B."/>
        </authorList>
    </citation>
    <scope>NUCLEOTIDE SEQUENCE</scope>
    <source>
        <strain evidence="6">R3-111a-1</strain>
    </source>
</reference>
<gene>
    <name evidence="7" type="primary">20346008</name>
    <name evidence="6" type="ORF">GGTG_05550</name>
</gene>
<dbReference type="EnsemblFungi" id="EJT75617">
    <property type="protein sequence ID" value="EJT75617"/>
    <property type="gene ID" value="GGTG_05550"/>
</dbReference>
<dbReference type="PANTHER" id="PTHR10272">
    <property type="entry name" value="PLATELET-ACTIVATING FACTOR ACETYLHYDROLASE"/>
    <property type="match status" value="1"/>
</dbReference>
<dbReference type="STRING" id="644352.J3NW85"/>
<sequence length="424" mass="45397">MQPQADQRRLMARTGAATFALALLSSGALACGQEIIPPTGPFNVGVSKHAIDFVNPGDWLAPGNVTTSFLATVYYPTLEDEPVPPARYLHPGGLRALAEMLAVVAGDIDHEAIANLMSSHLRWGAKPAPAAALLERVRRNHTTLIWSAGGRGGPAEMSTMLLSDLASRGYAVVGLDHPYEQPFVWYPNPSAPGGGGPLDPGVTLVAGPPSTLDLSEDLVRAIYGTRLREMKHMVESGWPELVKKQGWPFATDGMGLLGLSLGGATALGTLHDTSEALTRAGLNLDGGMQAPPGQDVGKGRPQLLFGSWFHVSADDPAPAPGAWVDQTWEDYTASQTGWWRRTLTDDYGHWDALDAAYWKDLVKHTMPANIVGSIPGARAVDITRRTVAAFFDKWTRGIEDEAGLLDNPGRVFKEMKLVAGQDGK</sequence>
<dbReference type="EC" id="3.1.1.47" evidence="1"/>
<dbReference type="Proteomes" id="UP000006039">
    <property type="component" value="Unassembled WGS sequence"/>
</dbReference>
<dbReference type="GO" id="GO:0016042">
    <property type="term" value="P:lipid catabolic process"/>
    <property type="evidence" value="ECO:0007669"/>
    <property type="project" value="UniProtKB-KW"/>
</dbReference>
<evidence type="ECO:0000256" key="4">
    <source>
        <dbReference type="ARBA" id="ARBA00023098"/>
    </source>
</evidence>
<reference evidence="8" key="1">
    <citation type="submission" date="2010-07" db="EMBL/GenBank/DDBJ databases">
        <title>The genome sequence of Gaeumannomyces graminis var. tritici strain R3-111a-1.</title>
        <authorList>
            <consortium name="The Broad Institute Genome Sequencing Platform"/>
            <person name="Ma L.-J."/>
            <person name="Dead R."/>
            <person name="Young S."/>
            <person name="Zeng Q."/>
            <person name="Koehrsen M."/>
            <person name="Alvarado L."/>
            <person name="Berlin A."/>
            <person name="Chapman S.B."/>
            <person name="Chen Z."/>
            <person name="Freedman E."/>
            <person name="Gellesch M."/>
            <person name="Goldberg J."/>
            <person name="Griggs A."/>
            <person name="Gujja S."/>
            <person name="Heilman E.R."/>
            <person name="Heiman D."/>
            <person name="Hepburn T."/>
            <person name="Howarth C."/>
            <person name="Jen D."/>
            <person name="Larson L."/>
            <person name="Mehta T."/>
            <person name="Neiman D."/>
            <person name="Pearson M."/>
            <person name="Roberts A."/>
            <person name="Saif S."/>
            <person name="Shea T."/>
            <person name="Shenoy N."/>
            <person name="Sisk P."/>
            <person name="Stolte C."/>
            <person name="Sykes S."/>
            <person name="Walk T."/>
            <person name="White J."/>
            <person name="Yandava C."/>
            <person name="Haas B."/>
            <person name="Nusbaum C."/>
            <person name="Birren B."/>
        </authorList>
    </citation>
    <scope>NUCLEOTIDE SEQUENCE [LARGE SCALE GENOMIC DNA]</scope>
    <source>
        <strain evidence="8">R3-111a-1</strain>
    </source>
</reference>
<evidence type="ECO:0000313" key="6">
    <source>
        <dbReference type="EMBL" id="EJT75617.1"/>
    </source>
</evidence>
<feature type="signal peptide" evidence="5">
    <location>
        <begin position="1"/>
        <end position="32"/>
    </location>
</feature>
<proteinExistence type="predicted"/>
<dbReference type="AlphaFoldDB" id="J3NW85"/>
<accession>J3NW85</accession>
<reference evidence="7" key="5">
    <citation type="submission" date="2018-04" db="UniProtKB">
        <authorList>
            <consortium name="EnsemblFungi"/>
        </authorList>
    </citation>
    <scope>IDENTIFICATION</scope>
    <source>
        <strain evidence="7">R3-111a-1</strain>
    </source>
</reference>
<dbReference type="Gene3D" id="3.40.50.1820">
    <property type="entry name" value="alpha/beta hydrolase"/>
    <property type="match status" value="1"/>
</dbReference>
<dbReference type="GO" id="GO:0003847">
    <property type="term" value="F:1-alkyl-2-acetylglycerophosphocholine esterase activity"/>
    <property type="evidence" value="ECO:0007669"/>
    <property type="project" value="UniProtKB-EC"/>
</dbReference>
<keyword evidence="8" id="KW-1185">Reference proteome</keyword>
<evidence type="ECO:0000313" key="8">
    <source>
        <dbReference type="Proteomes" id="UP000006039"/>
    </source>
</evidence>
<reference evidence="7" key="4">
    <citation type="journal article" date="2015" name="G3 (Bethesda)">
        <title>Genome sequences of three phytopathogenic species of the Magnaporthaceae family of fungi.</title>
        <authorList>
            <person name="Okagaki L.H."/>
            <person name="Nunes C.C."/>
            <person name="Sailsbery J."/>
            <person name="Clay B."/>
            <person name="Brown D."/>
            <person name="John T."/>
            <person name="Oh Y."/>
            <person name="Young N."/>
            <person name="Fitzgerald M."/>
            <person name="Haas B.J."/>
            <person name="Zeng Q."/>
            <person name="Young S."/>
            <person name="Adiconis X."/>
            <person name="Fan L."/>
            <person name="Levin J.Z."/>
            <person name="Mitchell T.K."/>
            <person name="Okubara P.A."/>
            <person name="Farman M.L."/>
            <person name="Kohn L.M."/>
            <person name="Birren B."/>
            <person name="Ma L.-J."/>
            <person name="Dean R.A."/>
        </authorList>
    </citation>
    <scope>NUCLEOTIDE SEQUENCE</scope>
    <source>
        <strain evidence="7">R3-111a-1</strain>
    </source>
</reference>